<sequence>MQPQRSETVAGAKNRKPGLTHTINPNFAKLAFHESRSCRAALPNTRI</sequence>
<evidence type="ECO:0000256" key="1">
    <source>
        <dbReference type="SAM" id="MobiDB-lite"/>
    </source>
</evidence>
<organism evidence="2">
    <name type="scientific">uncultured Rubrobacteraceae bacterium</name>
    <dbReference type="NCBI Taxonomy" id="349277"/>
    <lineage>
        <taxon>Bacteria</taxon>
        <taxon>Bacillati</taxon>
        <taxon>Actinomycetota</taxon>
        <taxon>Rubrobacteria</taxon>
        <taxon>Rubrobacterales</taxon>
        <taxon>Rubrobacteraceae</taxon>
        <taxon>environmental samples</taxon>
    </lineage>
</organism>
<protein>
    <submittedName>
        <fullName evidence="2">Uncharacterized protein</fullName>
    </submittedName>
</protein>
<evidence type="ECO:0000313" key="2">
    <source>
        <dbReference type="EMBL" id="CAA9463484.1"/>
    </source>
</evidence>
<proteinExistence type="predicted"/>
<gene>
    <name evidence="2" type="ORF">AVDCRST_MAG28-3721</name>
</gene>
<dbReference type="EMBL" id="CADCVE010000093">
    <property type="protein sequence ID" value="CAA9463484.1"/>
    <property type="molecule type" value="Genomic_DNA"/>
</dbReference>
<reference evidence="2" key="1">
    <citation type="submission" date="2020-02" db="EMBL/GenBank/DDBJ databases">
        <authorList>
            <person name="Meier V. D."/>
        </authorList>
    </citation>
    <scope>NUCLEOTIDE SEQUENCE</scope>
    <source>
        <strain evidence="2">AVDCRST_MAG28</strain>
    </source>
</reference>
<feature type="region of interest" description="Disordered" evidence="1">
    <location>
        <begin position="1"/>
        <end position="22"/>
    </location>
</feature>
<dbReference type="AlphaFoldDB" id="A0A6J4R772"/>
<accession>A0A6J4R772</accession>
<name>A0A6J4R772_9ACTN</name>